<dbReference type="RefSeq" id="WP_193180099.1">
    <property type="nucleotide sequence ID" value="NZ_JACVXA010000009.1"/>
</dbReference>
<comment type="caution">
    <text evidence="1">The sequence shown here is derived from an EMBL/GenBank/DDBJ whole genome shotgun (WGS) entry which is preliminary data.</text>
</comment>
<dbReference type="Proteomes" id="UP000609121">
    <property type="component" value="Unassembled WGS sequence"/>
</dbReference>
<name>A0A8J6YWR9_9RHOB</name>
<organism evidence="1 2">
    <name type="scientific">Mangrovicoccus algicola</name>
    <dbReference type="NCBI Taxonomy" id="2771008"/>
    <lineage>
        <taxon>Bacteria</taxon>
        <taxon>Pseudomonadati</taxon>
        <taxon>Pseudomonadota</taxon>
        <taxon>Alphaproteobacteria</taxon>
        <taxon>Rhodobacterales</taxon>
        <taxon>Paracoccaceae</taxon>
        <taxon>Mangrovicoccus</taxon>
    </lineage>
</organism>
<proteinExistence type="predicted"/>
<evidence type="ECO:0000313" key="2">
    <source>
        <dbReference type="Proteomes" id="UP000609121"/>
    </source>
</evidence>
<sequence>MAGLPLAEFGHRTLAELHLVLIASLRREEGRAKARAGQIHTLASLIAIGHHQPKKFPRRRDFLGEARRGSSNAEIKAFFLHRMQQQKRS</sequence>
<protein>
    <submittedName>
        <fullName evidence="1">Uncharacterized protein</fullName>
    </submittedName>
</protein>
<keyword evidence="2" id="KW-1185">Reference proteome</keyword>
<dbReference type="EMBL" id="JACVXA010000009">
    <property type="protein sequence ID" value="MBE3637463.1"/>
    <property type="molecule type" value="Genomic_DNA"/>
</dbReference>
<gene>
    <name evidence="1" type="ORF">ICN82_04505</name>
</gene>
<reference evidence="1" key="1">
    <citation type="submission" date="2020-09" db="EMBL/GenBank/DDBJ databases">
        <title>A novel bacterium of genus Mangrovicoccus, isolated from South China Sea.</title>
        <authorList>
            <person name="Huang H."/>
            <person name="Mo K."/>
            <person name="Hu Y."/>
        </authorList>
    </citation>
    <scope>NUCLEOTIDE SEQUENCE</scope>
    <source>
        <strain evidence="1">HB182678</strain>
    </source>
</reference>
<dbReference type="AlphaFoldDB" id="A0A8J6YWR9"/>
<evidence type="ECO:0000313" key="1">
    <source>
        <dbReference type="EMBL" id="MBE3637463.1"/>
    </source>
</evidence>
<accession>A0A8J6YWR9</accession>